<dbReference type="Pfam" id="PF00590">
    <property type="entry name" value="TP_methylase"/>
    <property type="match status" value="1"/>
</dbReference>
<evidence type="ECO:0000313" key="7">
    <source>
        <dbReference type="EMBL" id="VAW24196.1"/>
    </source>
</evidence>
<dbReference type="FunFam" id="3.30.950.10:FF:000001">
    <property type="entry name" value="Siroheme synthase"/>
    <property type="match status" value="1"/>
</dbReference>
<dbReference type="GO" id="GO:0004851">
    <property type="term" value="F:uroporphyrin-III C-methyltransferase activity"/>
    <property type="evidence" value="ECO:0007669"/>
    <property type="project" value="UniProtKB-EC"/>
</dbReference>
<proteinExistence type="predicted"/>
<dbReference type="PROSITE" id="PS00840">
    <property type="entry name" value="SUMT_2"/>
    <property type="match status" value="1"/>
</dbReference>
<dbReference type="InterPro" id="IPR014777">
    <property type="entry name" value="4pyrrole_Mease_sub1"/>
</dbReference>
<dbReference type="AlphaFoldDB" id="A0A3B0UWP8"/>
<dbReference type="InterPro" id="IPR006366">
    <property type="entry name" value="CobA/CysG_C"/>
</dbReference>
<dbReference type="InterPro" id="IPR050161">
    <property type="entry name" value="Siro_Cobalamin_biosynth"/>
</dbReference>
<evidence type="ECO:0000259" key="6">
    <source>
        <dbReference type="Pfam" id="PF00590"/>
    </source>
</evidence>
<dbReference type="FunFam" id="3.40.1010.10:FF:000001">
    <property type="entry name" value="Siroheme synthase"/>
    <property type="match status" value="1"/>
</dbReference>
<accession>A0A3B0UWP8</accession>
<sequence>MNTNKSHFARLDAAHFPEFLPNSVWLVGAGPGAPGLLSLLGYFALGQADIIIHDALVNAQILKMANPDAELIYAGKRGGKPSTDQGDICKTMIASANDGKRVLRLKGGDPFMFGRGGEECLALAEAGIKFRLVPGISAGIGGLAYAGIPLTMRQSNHSAIFLTGHDENGTMPSGVDWQKIANASPVIVMFMAVKHLGSITKKLLQAGRKPDEMLAIVSNASLPEQSIVESTLGDVEKLLQENEIATPAIVIVGPVNSYRKTIDWFNPEKEPELFGENFGE</sequence>
<evidence type="ECO:0000256" key="3">
    <source>
        <dbReference type="ARBA" id="ARBA00022679"/>
    </source>
</evidence>
<dbReference type="PANTHER" id="PTHR45790:SF3">
    <property type="entry name" value="S-ADENOSYL-L-METHIONINE-DEPENDENT UROPORPHYRINOGEN III METHYLTRANSFERASE, CHLOROPLASTIC"/>
    <property type="match status" value="1"/>
</dbReference>
<dbReference type="Gene3D" id="3.40.1010.10">
    <property type="entry name" value="Cobalt-precorrin-4 Transmethylase, Domain 1"/>
    <property type="match status" value="1"/>
</dbReference>
<protein>
    <recommendedName>
        <fullName evidence="1">uroporphyrinogen-III C-methyltransferase</fullName>
        <ecNumber evidence="1">2.1.1.107</ecNumber>
    </recommendedName>
</protein>
<evidence type="ECO:0000256" key="1">
    <source>
        <dbReference type="ARBA" id="ARBA00012162"/>
    </source>
</evidence>
<dbReference type="GO" id="GO:0019354">
    <property type="term" value="P:siroheme biosynthetic process"/>
    <property type="evidence" value="ECO:0007669"/>
    <property type="project" value="InterPro"/>
</dbReference>
<dbReference type="EC" id="2.1.1.107" evidence="1"/>
<dbReference type="NCBIfam" id="TIGR01469">
    <property type="entry name" value="cobA_cysG_Cterm"/>
    <property type="match status" value="1"/>
</dbReference>
<evidence type="ECO:0000256" key="2">
    <source>
        <dbReference type="ARBA" id="ARBA00022603"/>
    </source>
</evidence>
<dbReference type="InterPro" id="IPR000878">
    <property type="entry name" value="4pyrrol_Mease"/>
</dbReference>
<keyword evidence="4" id="KW-0949">S-adenosyl-L-methionine</keyword>
<reference evidence="7" key="1">
    <citation type="submission" date="2018-06" db="EMBL/GenBank/DDBJ databases">
        <authorList>
            <person name="Zhirakovskaya E."/>
        </authorList>
    </citation>
    <scope>NUCLEOTIDE SEQUENCE</scope>
</reference>
<dbReference type="SUPFAM" id="SSF53790">
    <property type="entry name" value="Tetrapyrrole methylase"/>
    <property type="match status" value="1"/>
</dbReference>
<gene>
    <name evidence="7" type="ORF">MNBD_ALPHA11-1325</name>
</gene>
<keyword evidence="3 7" id="KW-0808">Transferase</keyword>
<organism evidence="7">
    <name type="scientific">hydrothermal vent metagenome</name>
    <dbReference type="NCBI Taxonomy" id="652676"/>
    <lineage>
        <taxon>unclassified sequences</taxon>
        <taxon>metagenomes</taxon>
        <taxon>ecological metagenomes</taxon>
    </lineage>
</organism>
<evidence type="ECO:0000256" key="5">
    <source>
        <dbReference type="ARBA" id="ARBA00023244"/>
    </source>
</evidence>
<dbReference type="PANTHER" id="PTHR45790">
    <property type="entry name" value="SIROHEME SYNTHASE-RELATED"/>
    <property type="match status" value="1"/>
</dbReference>
<dbReference type="EMBL" id="UOEQ01000514">
    <property type="protein sequence ID" value="VAW24196.1"/>
    <property type="molecule type" value="Genomic_DNA"/>
</dbReference>
<evidence type="ECO:0000256" key="4">
    <source>
        <dbReference type="ARBA" id="ARBA00022691"/>
    </source>
</evidence>
<dbReference type="InterPro" id="IPR014776">
    <property type="entry name" value="4pyrrole_Mease_sub2"/>
</dbReference>
<dbReference type="NCBIfam" id="NF004790">
    <property type="entry name" value="PRK06136.1"/>
    <property type="match status" value="1"/>
</dbReference>
<keyword evidence="2 7" id="KW-0489">Methyltransferase</keyword>
<feature type="domain" description="Tetrapyrrole methylase" evidence="6">
    <location>
        <begin position="24"/>
        <end position="235"/>
    </location>
</feature>
<name>A0A3B0UWP8_9ZZZZ</name>
<dbReference type="Gene3D" id="3.30.950.10">
    <property type="entry name" value="Methyltransferase, Cobalt-precorrin-4 Transmethylase, Domain 2"/>
    <property type="match status" value="1"/>
</dbReference>
<dbReference type="GO" id="GO:0032259">
    <property type="term" value="P:methylation"/>
    <property type="evidence" value="ECO:0007669"/>
    <property type="project" value="UniProtKB-KW"/>
</dbReference>
<dbReference type="CDD" id="cd11642">
    <property type="entry name" value="SUMT"/>
    <property type="match status" value="1"/>
</dbReference>
<keyword evidence="5" id="KW-0627">Porphyrin biosynthesis</keyword>
<dbReference type="InterPro" id="IPR035996">
    <property type="entry name" value="4pyrrol_Methylase_sf"/>
</dbReference>
<dbReference type="InterPro" id="IPR003043">
    <property type="entry name" value="Uropor_MeTrfase_CS"/>
</dbReference>